<evidence type="ECO:0000313" key="2">
    <source>
        <dbReference type="Proteomes" id="UP000033986"/>
    </source>
</evidence>
<protein>
    <submittedName>
        <fullName evidence="1">Uncharacterized protein</fullName>
    </submittedName>
</protein>
<dbReference type="AlphaFoldDB" id="A0A0G0Z4Q5"/>
<reference evidence="1 2" key="1">
    <citation type="journal article" date="2015" name="Nature">
        <title>rRNA introns, odd ribosomes, and small enigmatic genomes across a large radiation of phyla.</title>
        <authorList>
            <person name="Brown C.T."/>
            <person name="Hug L.A."/>
            <person name="Thomas B.C."/>
            <person name="Sharon I."/>
            <person name="Castelle C.J."/>
            <person name="Singh A."/>
            <person name="Wilkins M.J."/>
            <person name="Williams K.H."/>
            <person name="Banfield J.F."/>
        </authorList>
    </citation>
    <scope>NUCLEOTIDE SEQUENCE [LARGE SCALE GENOMIC DNA]</scope>
</reference>
<organism evidence="1 2">
    <name type="scientific">Candidatus Azambacteria bacterium GW2011_GWB1_42_17</name>
    <dbReference type="NCBI Taxonomy" id="1618615"/>
    <lineage>
        <taxon>Bacteria</taxon>
        <taxon>Candidatus Azamiibacteriota</taxon>
    </lineage>
</organism>
<dbReference type="Proteomes" id="UP000033986">
    <property type="component" value="Unassembled WGS sequence"/>
</dbReference>
<sequence>MEKLHIVVSRLEDGDLNAFLSYRPTMTLDEAQGEYFGVNSSERAVGIYEIKMRDDDEGQVKRQLLWSTLDALMKLNLISRNHEIEDVLARLFLEGFRAGIDYVINPPGKSIGSPSSHLRLDLVNQQEEGQGGMSNH</sequence>
<gene>
    <name evidence="1" type="ORF">UV07_C0026G0002</name>
</gene>
<name>A0A0G0Z4Q5_9BACT</name>
<comment type="caution">
    <text evidence="1">The sequence shown here is derived from an EMBL/GenBank/DDBJ whole genome shotgun (WGS) entry which is preliminary data.</text>
</comment>
<proteinExistence type="predicted"/>
<evidence type="ECO:0000313" key="1">
    <source>
        <dbReference type="EMBL" id="KKS43700.1"/>
    </source>
</evidence>
<dbReference type="EMBL" id="LCDB01000026">
    <property type="protein sequence ID" value="KKS43700.1"/>
    <property type="molecule type" value="Genomic_DNA"/>
</dbReference>
<accession>A0A0G0Z4Q5</accession>